<dbReference type="GO" id="GO:0006355">
    <property type="term" value="P:regulation of DNA-templated transcription"/>
    <property type="evidence" value="ECO:0007669"/>
    <property type="project" value="InterPro"/>
</dbReference>
<dbReference type="InterPro" id="IPR016032">
    <property type="entry name" value="Sig_transdc_resp-reg_C-effctor"/>
</dbReference>
<dbReference type="AlphaFoldDB" id="A0A1M5TMT0"/>
<protein>
    <submittedName>
        <fullName evidence="3">DNA-binding transcriptional regulator, CsgD family</fullName>
    </submittedName>
</protein>
<dbReference type="GO" id="GO:0003677">
    <property type="term" value="F:DNA binding"/>
    <property type="evidence" value="ECO:0007669"/>
    <property type="project" value="UniProtKB-KW"/>
</dbReference>
<proteinExistence type="predicted"/>
<gene>
    <name evidence="3" type="ORF">SAMN02745129_2206</name>
</gene>
<feature type="compositionally biased region" description="Polar residues" evidence="2">
    <location>
        <begin position="197"/>
        <end position="209"/>
    </location>
</feature>
<keyword evidence="3" id="KW-0238">DNA-binding</keyword>
<evidence type="ECO:0000313" key="3">
    <source>
        <dbReference type="EMBL" id="SHH51971.1"/>
    </source>
</evidence>
<dbReference type="Proteomes" id="UP000184268">
    <property type="component" value="Unassembled WGS sequence"/>
</dbReference>
<dbReference type="EMBL" id="FQXG01000003">
    <property type="protein sequence ID" value="SHH51971.1"/>
    <property type="molecule type" value="Genomic_DNA"/>
</dbReference>
<organism evidence="3 4">
    <name type="scientific">Ferrimonas marina</name>
    <dbReference type="NCBI Taxonomy" id="299255"/>
    <lineage>
        <taxon>Bacteria</taxon>
        <taxon>Pseudomonadati</taxon>
        <taxon>Pseudomonadota</taxon>
        <taxon>Gammaproteobacteria</taxon>
        <taxon>Alteromonadales</taxon>
        <taxon>Ferrimonadaceae</taxon>
        <taxon>Ferrimonas</taxon>
    </lineage>
</organism>
<dbReference type="SUPFAM" id="SSF46894">
    <property type="entry name" value="C-terminal effector domain of the bipartite response regulators"/>
    <property type="match status" value="1"/>
</dbReference>
<feature type="coiled-coil region" evidence="1">
    <location>
        <begin position="40"/>
        <end position="81"/>
    </location>
</feature>
<sequence>MTKIMISRDIFRILLSRIEALRWIEQMSSSEAPVDPHQKMTNLEQKHAALELRVDKVEAEHAQLKKEYAKLQRQFAQMNAYLRKLSQSAHMINPEHYQRINELTPLQTAICLLTVTGMSSADISRRLGCAEGTTRQTLRRKSKAWQCENRTEFEEALRELFARFDDKHFFEATGYPKDWAQKYGNVPVSEDPYSFLYNTQEGTPSQKTETAAEATV</sequence>
<keyword evidence="4" id="KW-1185">Reference proteome</keyword>
<evidence type="ECO:0000256" key="1">
    <source>
        <dbReference type="SAM" id="Coils"/>
    </source>
</evidence>
<evidence type="ECO:0000313" key="4">
    <source>
        <dbReference type="Proteomes" id="UP000184268"/>
    </source>
</evidence>
<name>A0A1M5TMT0_9GAMM</name>
<accession>A0A1M5TMT0</accession>
<keyword evidence="1" id="KW-0175">Coiled coil</keyword>
<evidence type="ECO:0000256" key="2">
    <source>
        <dbReference type="SAM" id="MobiDB-lite"/>
    </source>
</evidence>
<dbReference type="Gene3D" id="1.10.10.10">
    <property type="entry name" value="Winged helix-like DNA-binding domain superfamily/Winged helix DNA-binding domain"/>
    <property type="match status" value="1"/>
</dbReference>
<dbReference type="InterPro" id="IPR036388">
    <property type="entry name" value="WH-like_DNA-bd_sf"/>
</dbReference>
<reference evidence="3 4" key="1">
    <citation type="submission" date="2016-11" db="EMBL/GenBank/DDBJ databases">
        <authorList>
            <person name="Jaros S."/>
            <person name="Januszkiewicz K."/>
            <person name="Wedrychowicz H."/>
        </authorList>
    </citation>
    <scope>NUCLEOTIDE SEQUENCE [LARGE SCALE GENOMIC DNA]</scope>
    <source>
        <strain evidence="3 4">DSM 16917</strain>
    </source>
</reference>
<feature type="region of interest" description="Disordered" evidence="2">
    <location>
        <begin position="197"/>
        <end position="216"/>
    </location>
</feature>